<dbReference type="CDD" id="cd09272">
    <property type="entry name" value="RNase_HI_RT_Ty1"/>
    <property type="match status" value="1"/>
</dbReference>
<dbReference type="GO" id="GO:0046872">
    <property type="term" value="F:metal ion binding"/>
    <property type="evidence" value="ECO:0007669"/>
    <property type="project" value="UniProtKB-KW"/>
</dbReference>
<evidence type="ECO:0000256" key="4">
    <source>
        <dbReference type="ARBA" id="ARBA00022801"/>
    </source>
</evidence>
<dbReference type="OMA" id="ATELTWI"/>
<proteinExistence type="predicted"/>
<dbReference type="PANTHER" id="PTHR42648">
    <property type="entry name" value="TRANSPOSASE, PUTATIVE-RELATED"/>
    <property type="match status" value="1"/>
</dbReference>
<dbReference type="SUPFAM" id="SSF53098">
    <property type="entry name" value="Ribonuclease H-like"/>
    <property type="match status" value="1"/>
</dbReference>
<evidence type="ECO:0000313" key="8">
    <source>
        <dbReference type="Proteomes" id="UP000188268"/>
    </source>
</evidence>
<dbReference type="InterPro" id="IPR043502">
    <property type="entry name" value="DNA/RNA_pol_sf"/>
</dbReference>
<feature type="compositionally biased region" description="Basic and acidic residues" evidence="5">
    <location>
        <begin position="253"/>
        <end position="262"/>
    </location>
</feature>
<evidence type="ECO:0000313" key="7">
    <source>
        <dbReference type="EMBL" id="OMO99308.1"/>
    </source>
</evidence>
<name>A0A1R3JWT7_COCAP</name>
<dbReference type="PANTHER" id="PTHR42648:SF26">
    <property type="entry name" value="INTEGRASE CATALYTIC DOMAIN-CONTAINING PROTEIN"/>
    <property type="match status" value="1"/>
</dbReference>
<evidence type="ECO:0000256" key="3">
    <source>
        <dbReference type="ARBA" id="ARBA00022750"/>
    </source>
</evidence>
<dbReference type="Pfam" id="PF07727">
    <property type="entry name" value="RVT_2"/>
    <property type="match status" value="1"/>
</dbReference>
<dbReference type="InterPro" id="IPR025724">
    <property type="entry name" value="GAG-pre-integrase_dom"/>
</dbReference>
<dbReference type="InterPro" id="IPR012337">
    <property type="entry name" value="RNaseH-like_sf"/>
</dbReference>
<evidence type="ECO:0000256" key="1">
    <source>
        <dbReference type="ARBA" id="ARBA00022670"/>
    </source>
</evidence>
<evidence type="ECO:0000256" key="5">
    <source>
        <dbReference type="SAM" id="MobiDB-lite"/>
    </source>
</evidence>
<dbReference type="InterPro" id="IPR039537">
    <property type="entry name" value="Retrotran_Ty1/copia-like"/>
</dbReference>
<dbReference type="Gramene" id="OMO99308">
    <property type="protein sequence ID" value="OMO99308"/>
    <property type="gene ID" value="CCACVL1_03855"/>
</dbReference>
<dbReference type="Pfam" id="PF00665">
    <property type="entry name" value="rve"/>
    <property type="match status" value="1"/>
</dbReference>
<evidence type="ECO:0000259" key="6">
    <source>
        <dbReference type="PROSITE" id="PS50994"/>
    </source>
</evidence>
<dbReference type="InterPro" id="IPR013103">
    <property type="entry name" value="RVT_2"/>
</dbReference>
<dbReference type="OrthoDB" id="1737296at2759"/>
<feature type="compositionally biased region" description="Polar residues" evidence="5">
    <location>
        <begin position="826"/>
        <end position="835"/>
    </location>
</feature>
<dbReference type="GO" id="GO:0004190">
    <property type="term" value="F:aspartic-type endopeptidase activity"/>
    <property type="evidence" value="ECO:0007669"/>
    <property type="project" value="UniProtKB-KW"/>
</dbReference>
<dbReference type="PROSITE" id="PS50994">
    <property type="entry name" value="INTEGRASE"/>
    <property type="match status" value="1"/>
</dbReference>
<dbReference type="GO" id="GO:0006508">
    <property type="term" value="P:proteolysis"/>
    <property type="evidence" value="ECO:0007669"/>
    <property type="project" value="UniProtKB-KW"/>
</dbReference>
<organism evidence="7 8">
    <name type="scientific">Corchorus capsularis</name>
    <name type="common">Jute</name>
    <dbReference type="NCBI Taxonomy" id="210143"/>
    <lineage>
        <taxon>Eukaryota</taxon>
        <taxon>Viridiplantae</taxon>
        <taxon>Streptophyta</taxon>
        <taxon>Embryophyta</taxon>
        <taxon>Tracheophyta</taxon>
        <taxon>Spermatophyta</taxon>
        <taxon>Magnoliopsida</taxon>
        <taxon>eudicotyledons</taxon>
        <taxon>Gunneridae</taxon>
        <taxon>Pentapetalae</taxon>
        <taxon>rosids</taxon>
        <taxon>malvids</taxon>
        <taxon>Malvales</taxon>
        <taxon>Malvaceae</taxon>
        <taxon>Grewioideae</taxon>
        <taxon>Apeibeae</taxon>
        <taxon>Corchorus</taxon>
    </lineage>
</organism>
<dbReference type="Pfam" id="PF22936">
    <property type="entry name" value="Pol_BBD"/>
    <property type="match status" value="1"/>
</dbReference>
<gene>
    <name evidence="7" type="ORF">CCACVL1_03855</name>
</gene>
<dbReference type="Proteomes" id="UP000188268">
    <property type="component" value="Unassembled WGS sequence"/>
</dbReference>
<dbReference type="Gene3D" id="3.30.420.10">
    <property type="entry name" value="Ribonuclease H-like superfamily/Ribonuclease H"/>
    <property type="match status" value="1"/>
</dbReference>
<keyword evidence="3" id="KW-0064">Aspartyl protease</keyword>
<feature type="region of interest" description="Disordered" evidence="5">
    <location>
        <begin position="199"/>
        <end position="270"/>
    </location>
</feature>
<dbReference type="EMBL" id="AWWV01006894">
    <property type="protein sequence ID" value="OMO99308.1"/>
    <property type="molecule type" value="Genomic_DNA"/>
</dbReference>
<protein>
    <submittedName>
        <fullName evidence="7">Integrase, catalytic core</fullName>
    </submittedName>
</protein>
<evidence type="ECO:0000256" key="2">
    <source>
        <dbReference type="ARBA" id="ARBA00022723"/>
    </source>
</evidence>
<comment type="caution">
    <text evidence="7">The sequence shown here is derived from an EMBL/GenBank/DDBJ whole genome shotgun (WGS) entry which is preliminary data.</text>
</comment>
<keyword evidence="2" id="KW-0479">Metal-binding</keyword>
<dbReference type="Pfam" id="PF13976">
    <property type="entry name" value="gag_pre-integrs"/>
    <property type="match status" value="1"/>
</dbReference>
<dbReference type="GO" id="GO:0015074">
    <property type="term" value="P:DNA integration"/>
    <property type="evidence" value="ECO:0007669"/>
    <property type="project" value="InterPro"/>
</dbReference>
<dbReference type="InterPro" id="IPR001584">
    <property type="entry name" value="Integrase_cat-core"/>
</dbReference>
<reference evidence="7 8" key="1">
    <citation type="submission" date="2013-09" db="EMBL/GenBank/DDBJ databases">
        <title>Corchorus capsularis genome sequencing.</title>
        <authorList>
            <person name="Alam M."/>
            <person name="Haque M.S."/>
            <person name="Islam M.S."/>
            <person name="Emdad E.M."/>
            <person name="Islam M.M."/>
            <person name="Ahmed B."/>
            <person name="Halim A."/>
            <person name="Hossen Q.M.M."/>
            <person name="Hossain M.Z."/>
            <person name="Ahmed R."/>
            <person name="Khan M.M."/>
            <person name="Islam R."/>
            <person name="Rashid M.M."/>
            <person name="Khan S.A."/>
            <person name="Rahman M.S."/>
            <person name="Alam M."/>
        </authorList>
    </citation>
    <scope>NUCLEOTIDE SEQUENCE [LARGE SCALE GENOMIC DNA]</scope>
    <source>
        <strain evidence="8">cv. CVL-1</strain>
        <tissue evidence="7">Whole seedling</tissue>
    </source>
</reference>
<dbReference type="Pfam" id="PF14223">
    <property type="entry name" value="Retrotran_gag_2"/>
    <property type="match status" value="1"/>
</dbReference>
<sequence length="1335" mass="149716">MSYVDGTISPPPKPTETTSKSSDKSSEQSSTISYSEWQKKDQFVLSCLKATLSPSAQAQVLGLTSSRQVWTTLETIFNQQCQAKLDLLRDELQSINKGSMSIEEYLAKIKSIADNLAAINNPISDSELVTRTLNGLPHTMEYQPIVVAIENRENPISFNDLKARLLVHEQRLKRMQALSPQPLLSTGSSHDTALVTRQSYHGYQNRGGQRNNNRGGRRGGQNNQRYDNQRYDNRDSRSFSRFGTPRYDTQFPTHRDNRDNRNFPRPQYGNRGPLRCLICNQSDHTAGTCGYRYNKADQNLSTSFAGLHLSSATSHDGFPSTSSTSIGANGEPIWLADSGATSHMTSNPSLLQQSTLYSGNDGVYIGDGKSLRISHIGDSSLCIGFSKFSLTNILFVPELKENLLSIAQFTKDNNCGFFLFPWGFVIKDLRTGKVLLDGPVKGNLYMIPVKAAEKVVTKQLEQKQKQALFGGNNSDVSGVTWHRRLGHPAGKIISQLHSSKLISPKDVSFCNLVCEACQTGKSKRLPFGYSTRVTSNVLDLIHCDIWGPSPTATVSGYRYYILFVDDYSRYSWIYPLKQRSDSLVCFQTFKSMVENQFGHKIKFFQCDGAKELVEGVFKQFLDGHGISLRISCPHTHEQNGLAERKHRHIVEMGLTMLFQASLPRSLWLEAYSTAVYLINRLPTPVLNGCSPFEILFSATPEYKHLRVFGCACYPYLVPYRKDKLSPKSKRCNDQVLLLVDFYLILLLLRPVFSLPPSTSHDCSSIVNLPVQHFQEVEDVNDRVEQADTIENDHHSEAIPLLTDLDAPITDDSIPSTTIAPLPQQAIEPSQSTLGSTHPMMTRSRDGTRKPKVPYSLHAATSKGLVSSSSFEPTSFKEACKDSKWISVMKEEYTALLQNGTWSLVPKTPNMNIVGCWWVYKIKERADGTIERYKARLVAKGYTQQEVFMAQPPGFVDSKQPNYVCKLHRSIYGLRQAPRAWFQRFSNALYDLGFSSSHADPSMFIWHSSSDILVLLLYVDDIILTGSSMSVISSLISRLTSSFSMKDLGDLHYFLGIEAHRTSQQLILTQMKYVSSLLSRLGMENCKPVSTPVTAGKKLSLYDGTLLPDPSQYRSIVGALQYLTFTRPDITYAVQQVCQFMHAPRDVHFQAVKRILRYLKGTSSCGIRFLPCHSSSLVCYVDADWAGCPDTRRSTMGHCIFLGSNPISWSTKKQVSVAQSSTEAEYMALSIDSRVLWISYILREIGFPVSLPCSVYSDNLGATQLAANPIFHARTKHIETSYHFVRDLVCKRFLQVFHVRSQSQLADIFTKGLSSSVFHPFKHKLLWCSPQSLEGA</sequence>
<feature type="region of interest" description="Disordered" evidence="5">
    <location>
        <begin position="816"/>
        <end position="852"/>
    </location>
</feature>
<dbReference type="GO" id="GO:0003676">
    <property type="term" value="F:nucleic acid binding"/>
    <property type="evidence" value="ECO:0007669"/>
    <property type="project" value="InterPro"/>
</dbReference>
<feature type="compositionally biased region" description="Basic and acidic residues" evidence="5">
    <location>
        <begin position="227"/>
        <end position="238"/>
    </location>
</feature>
<keyword evidence="1" id="KW-0645">Protease</keyword>
<dbReference type="InterPro" id="IPR036397">
    <property type="entry name" value="RNaseH_sf"/>
</dbReference>
<feature type="compositionally biased region" description="Low complexity" evidence="5">
    <location>
        <begin position="202"/>
        <end position="226"/>
    </location>
</feature>
<keyword evidence="4" id="KW-0378">Hydrolase</keyword>
<dbReference type="InterPro" id="IPR054722">
    <property type="entry name" value="PolX-like_BBD"/>
</dbReference>
<feature type="domain" description="Integrase catalytic" evidence="6">
    <location>
        <begin position="522"/>
        <end position="699"/>
    </location>
</feature>
<keyword evidence="8" id="KW-1185">Reference proteome</keyword>
<feature type="region of interest" description="Disordered" evidence="5">
    <location>
        <begin position="1"/>
        <end position="31"/>
    </location>
</feature>
<dbReference type="SUPFAM" id="SSF56672">
    <property type="entry name" value="DNA/RNA polymerases"/>
    <property type="match status" value="1"/>
</dbReference>
<dbReference type="STRING" id="210143.A0A1R3JWT7"/>
<accession>A0A1R3JWT7</accession>